<keyword evidence="2" id="KW-1185">Reference proteome</keyword>
<evidence type="ECO:0000313" key="2">
    <source>
        <dbReference type="Proteomes" id="UP001148838"/>
    </source>
</evidence>
<sequence length="69" mass="7429">MAGLCEGGNEPAGSLKSICKWVGVTVRKLERGRGAHIYDKCRCRSENSGKQAAAILVFVGRVADIAYFI</sequence>
<organism evidence="1 2">
    <name type="scientific">Periplaneta americana</name>
    <name type="common">American cockroach</name>
    <name type="synonym">Blatta americana</name>
    <dbReference type="NCBI Taxonomy" id="6978"/>
    <lineage>
        <taxon>Eukaryota</taxon>
        <taxon>Metazoa</taxon>
        <taxon>Ecdysozoa</taxon>
        <taxon>Arthropoda</taxon>
        <taxon>Hexapoda</taxon>
        <taxon>Insecta</taxon>
        <taxon>Pterygota</taxon>
        <taxon>Neoptera</taxon>
        <taxon>Polyneoptera</taxon>
        <taxon>Dictyoptera</taxon>
        <taxon>Blattodea</taxon>
        <taxon>Blattoidea</taxon>
        <taxon>Blattidae</taxon>
        <taxon>Blattinae</taxon>
        <taxon>Periplaneta</taxon>
    </lineage>
</organism>
<gene>
    <name evidence="1" type="ORF">ANN_04433</name>
</gene>
<name>A0ABQ8T8K0_PERAM</name>
<evidence type="ECO:0000313" key="1">
    <source>
        <dbReference type="EMBL" id="KAJ4442840.1"/>
    </source>
</evidence>
<protein>
    <submittedName>
        <fullName evidence="1">Uncharacterized protein</fullName>
    </submittedName>
</protein>
<proteinExistence type="predicted"/>
<comment type="caution">
    <text evidence="1">The sequence shown here is derived from an EMBL/GenBank/DDBJ whole genome shotgun (WGS) entry which is preliminary data.</text>
</comment>
<accession>A0ABQ8T8K0</accession>
<dbReference type="Proteomes" id="UP001148838">
    <property type="component" value="Unassembled WGS sequence"/>
</dbReference>
<reference evidence="1 2" key="1">
    <citation type="journal article" date="2022" name="Allergy">
        <title>Genome assembly and annotation of Periplaneta americana reveal a comprehensive cockroach allergen profile.</title>
        <authorList>
            <person name="Wang L."/>
            <person name="Xiong Q."/>
            <person name="Saelim N."/>
            <person name="Wang L."/>
            <person name="Nong W."/>
            <person name="Wan A.T."/>
            <person name="Shi M."/>
            <person name="Liu X."/>
            <person name="Cao Q."/>
            <person name="Hui J.H.L."/>
            <person name="Sookrung N."/>
            <person name="Leung T.F."/>
            <person name="Tungtrongchitr A."/>
            <person name="Tsui S.K.W."/>
        </authorList>
    </citation>
    <scope>NUCLEOTIDE SEQUENCE [LARGE SCALE GENOMIC DNA]</scope>
    <source>
        <strain evidence="1">PWHHKU_190912</strain>
    </source>
</reference>
<dbReference type="EMBL" id="JAJSOF020000013">
    <property type="protein sequence ID" value="KAJ4442840.1"/>
    <property type="molecule type" value="Genomic_DNA"/>
</dbReference>